<dbReference type="OMA" id="MQPRRAN"/>
<dbReference type="CDD" id="cd05471">
    <property type="entry name" value="pepsin_like"/>
    <property type="match status" value="1"/>
</dbReference>
<evidence type="ECO:0000256" key="6">
    <source>
        <dbReference type="PIRSR" id="PIRSR601461-2"/>
    </source>
</evidence>
<accession>A0A4Q9PVE0</accession>
<keyword evidence="8" id="KW-0732">Signal</keyword>
<dbReference type="EMBL" id="ML145124">
    <property type="protein sequence ID" value="TBU58460.1"/>
    <property type="molecule type" value="Genomic_DNA"/>
</dbReference>
<evidence type="ECO:0000256" key="2">
    <source>
        <dbReference type="ARBA" id="ARBA00022670"/>
    </source>
</evidence>
<evidence type="ECO:0000313" key="10">
    <source>
        <dbReference type="EMBL" id="TBU58460.1"/>
    </source>
</evidence>
<dbReference type="PRINTS" id="PR00792">
    <property type="entry name" value="PEPSIN"/>
</dbReference>
<dbReference type="GO" id="GO:0004190">
    <property type="term" value="F:aspartic-type endopeptidase activity"/>
    <property type="evidence" value="ECO:0007669"/>
    <property type="project" value="UniProtKB-KW"/>
</dbReference>
<protein>
    <submittedName>
        <fullName evidence="10">Acid protease</fullName>
    </submittedName>
</protein>
<dbReference type="InterPro" id="IPR033121">
    <property type="entry name" value="PEPTIDASE_A1"/>
</dbReference>
<feature type="disulfide bond" evidence="6">
    <location>
        <begin position="141"/>
        <end position="146"/>
    </location>
</feature>
<evidence type="ECO:0000256" key="7">
    <source>
        <dbReference type="RuleBase" id="RU000454"/>
    </source>
</evidence>
<dbReference type="InterPro" id="IPR001969">
    <property type="entry name" value="Aspartic_peptidase_AS"/>
</dbReference>
<dbReference type="Pfam" id="PF00026">
    <property type="entry name" value="Asp"/>
    <property type="match status" value="1"/>
</dbReference>
<keyword evidence="6" id="KW-1015">Disulfide bond</keyword>
<dbReference type="PANTHER" id="PTHR47966:SF51">
    <property type="entry name" value="BETA-SITE APP-CLEAVING ENZYME, ISOFORM A-RELATED"/>
    <property type="match status" value="1"/>
</dbReference>
<feature type="domain" description="Peptidase A1" evidence="9">
    <location>
        <begin position="110"/>
        <end position="419"/>
    </location>
</feature>
<dbReference type="SUPFAM" id="SSF50630">
    <property type="entry name" value="Acid proteases"/>
    <property type="match status" value="1"/>
</dbReference>
<feature type="chain" id="PRO_5020537728" evidence="8">
    <location>
        <begin position="19"/>
        <end position="422"/>
    </location>
</feature>
<keyword evidence="4 7" id="KW-0378">Hydrolase</keyword>
<dbReference type="Proteomes" id="UP000292082">
    <property type="component" value="Unassembled WGS sequence"/>
</dbReference>
<dbReference type="InterPro" id="IPR001461">
    <property type="entry name" value="Aspartic_peptidase_A1"/>
</dbReference>
<name>A0A4Q9PVE0_9APHY</name>
<evidence type="ECO:0000256" key="4">
    <source>
        <dbReference type="ARBA" id="ARBA00022801"/>
    </source>
</evidence>
<evidence type="ECO:0000256" key="1">
    <source>
        <dbReference type="ARBA" id="ARBA00007447"/>
    </source>
</evidence>
<sequence>MYSKACAIALTLVLPATASPVVEGLGIRVPFQKRSALADSRGIFDYAKAVRQVVHDHNKHRSNLQNVERHVGRDAFNEGADIKSLMELPTHALERRQSEGLNDEDHDEFWAGNIAVGTPAQPFYIDFDTGSSDLWFPSTKCTQSACSNKHKYNLSVSSTGKQTDRQFSIHYGDGSAVSGPVFTDTVGFAGLTVKDQYFSAATTLSDSFGSQANDGILGLGYPLLSNIQKPPFVNSAKAQGVIRQAAFGFKLGNVGSELYIGGTDKTQYTGDVEYHNVVGNTGYWQIGGGQLTIGSKIVSTGIKTVIDSGTTLIYGPPDAVAKLYASIPGSSMHGANTGFYSFPCDKVPSNVAFSWGGKQWTISAENFNAGQKSLLEFTCLGAIVAKDLGLGDNVWLVGDSFMKNVYSAFSFENNAVGFATLK</sequence>
<dbReference type="PROSITE" id="PS00141">
    <property type="entry name" value="ASP_PROTEASE"/>
    <property type="match status" value="1"/>
</dbReference>
<dbReference type="PROSITE" id="PS51767">
    <property type="entry name" value="PEPTIDASE_A1"/>
    <property type="match status" value="1"/>
</dbReference>
<dbReference type="AlphaFoldDB" id="A0A4Q9PVE0"/>
<reference evidence="10 11" key="1">
    <citation type="submission" date="2019-01" db="EMBL/GenBank/DDBJ databases">
        <title>Draft genome sequences of three monokaryotic isolates of the white-rot basidiomycete fungus Dichomitus squalens.</title>
        <authorList>
            <consortium name="DOE Joint Genome Institute"/>
            <person name="Lopez S.C."/>
            <person name="Andreopoulos B."/>
            <person name="Pangilinan J."/>
            <person name="Lipzen A."/>
            <person name="Riley R."/>
            <person name="Ahrendt S."/>
            <person name="Ng V."/>
            <person name="Barry K."/>
            <person name="Daum C."/>
            <person name="Grigoriev I.V."/>
            <person name="Hilden K.S."/>
            <person name="Makela M.R."/>
            <person name="de Vries R.P."/>
        </authorList>
    </citation>
    <scope>NUCLEOTIDE SEQUENCE [LARGE SCALE GENOMIC DNA]</scope>
    <source>
        <strain evidence="10 11">CBS 464.89</strain>
    </source>
</reference>
<evidence type="ECO:0000256" key="8">
    <source>
        <dbReference type="SAM" id="SignalP"/>
    </source>
</evidence>
<evidence type="ECO:0000313" key="11">
    <source>
        <dbReference type="Proteomes" id="UP000292082"/>
    </source>
</evidence>
<dbReference type="InterPro" id="IPR034164">
    <property type="entry name" value="Pepsin-like_dom"/>
</dbReference>
<evidence type="ECO:0000256" key="3">
    <source>
        <dbReference type="ARBA" id="ARBA00022750"/>
    </source>
</evidence>
<keyword evidence="2 7" id="KW-0645">Protease</keyword>
<dbReference type="Gene3D" id="2.40.70.10">
    <property type="entry name" value="Acid Proteases"/>
    <property type="match status" value="2"/>
</dbReference>
<keyword evidence="3 7" id="KW-0064">Aspartyl protease</keyword>
<feature type="signal peptide" evidence="8">
    <location>
        <begin position="1"/>
        <end position="18"/>
    </location>
</feature>
<gene>
    <name evidence="10" type="ORF">BD310DRAFT_819325</name>
</gene>
<keyword evidence="11" id="KW-1185">Reference proteome</keyword>
<organism evidence="10 11">
    <name type="scientific">Dichomitus squalens</name>
    <dbReference type="NCBI Taxonomy" id="114155"/>
    <lineage>
        <taxon>Eukaryota</taxon>
        <taxon>Fungi</taxon>
        <taxon>Dikarya</taxon>
        <taxon>Basidiomycota</taxon>
        <taxon>Agaricomycotina</taxon>
        <taxon>Agaricomycetes</taxon>
        <taxon>Polyporales</taxon>
        <taxon>Polyporaceae</taxon>
        <taxon>Dichomitus</taxon>
    </lineage>
</organism>
<evidence type="ECO:0000256" key="5">
    <source>
        <dbReference type="PIRSR" id="PIRSR601461-1"/>
    </source>
</evidence>
<dbReference type="InterPro" id="IPR021109">
    <property type="entry name" value="Peptidase_aspartic_dom_sf"/>
</dbReference>
<dbReference type="FunFam" id="2.40.70.10:FF:000115">
    <property type="entry name" value="Lysosomal aspartic protease"/>
    <property type="match status" value="1"/>
</dbReference>
<comment type="similarity">
    <text evidence="1 7">Belongs to the peptidase A1 family.</text>
</comment>
<proteinExistence type="inferred from homology"/>
<evidence type="ECO:0000259" key="9">
    <source>
        <dbReference type="PROSITE" id="PS51767"/>
    </source>
</evidence>
<feature type="active site" evidence="5">
    <location>
        <position position="128"/>
    </location>
</feature>
<dbReference type="GO" id="GO:0006508">
    <property type="term" value="P:proteolysis"/>
    <property type="evidence" value="ECO:0007669"/>
    <property type="project" value="UniProtKB-KW"/>
</dbReference>
<dbReference type="PANTHER" id="PTHR47966">
    <property type="entry name" value="BETA-SITE APP-CLEAVING ENZYME, ISOFORM A-RELATED"/>
    <property type="match status" value="1"/>
</dbReference>
<feature type="active site" evidence="5">
    <location>
        <position position="307"/>
    </location>
</feature>